<dbReference type="InterPro" id="IPR012337">
    <property type="entry name" value="RNaseH-like_sf"/>
</dbReference>
<dbReference type="SUPFAM" id="SSF53098">
    <property type="entry name" value="Ribonuclease H-like"/>
    <property type="match status" value="1"/>
</dbReference>
<keyword evidence="7" id="KW-0695">RNA-directed DNA polymerase</keyword>
<comment type="caution">
    <text evidence="11">The sequence shown here is derived from an EMBL/GenBank/DDBJ whole genome shotgun (WGS) entry which is preliminary data.</text>
</comment>
<dbReference type="Proteomes" id="UP001146120">
    <property type="component" value="Unassembled WGS sequence"/>
</dbReference>
<dbReference type="GO" id="GO:0015074">
    <property type="term" value="P:DNA integration"/>
    <property type="evidence" value="ECO:0007669"/>
    <property type="project" value="UniProtKB-KW"/>
</dbReference>
<dbReference type="InterPro" id="IPR001584">
    <property type="entry name" value="Integrase_cat-core"/>
</dbReference>
<evidence type="ECO:0000256" key="4">
    <source>
        <dbReference type="ARBA" id="ARBA00022801"/>
    </source>
</evidence>
<dbReference type="InterPro" id="IPR039537">
    <property type="entry name" value="Retrotran_Ty1/copia-like"/>
</dbReference>
<evidence type="ECO:0000313" key="12">
    <source>
        <dbReference type="Proteomes" id="UP001146120"/>
    </source>
</evidence>
<keyword evidence="1" id="KW-0540">Nuclease</keyword>
<dbReference type="InterPro" id="IPR036397">
    <property type="entry name" value="RNaseH_sf"/>
</dbReference>
<keyword evidence="12" id="KW-1185">Reference proteome</keyword>
<keyword evidence="5" id="KW-0460">Magnesium</keyword>
<dbReference type="PANTHER" id="PTHR42648">
    <property type="entry name" value="TRANSPOSASE, PUTATIVE-RELATED"/>
    <property type="match status" value="1"/>
</dbReference>
<gene>
    <name evidence="11" type="ORF">N0F65_011187</name>
</gene>
<evidence type="ECO:0000256" key="6">
    <source>
        <dbReference type="ARBA" id="ARBA00022908"/>
    </source>
</evidence>
<keyword evidence="4" id="KW-0378">Hydrolase</keyword>
<keyword evidence="8" id="KW-0239">DNA-directed DNA polymerase</keyword>
<keyword evidence="8" id="KW-0808">Transferase</keyword>
<dbReference type="GO" id="GO:0004519">
    <property type="term" value="F:endonuclease activity"/>
    <property type="evidence" value="ECO:0007669"/>
    <property type="project" value="UniProtKB-KW"/>
</dbReference>
<keyword evidence="2" id="KW-0479">Metal-binding</keyword>
<evidence type="ECO:0000256" key="3">
    <source>
        <dbReference type="ARBA" id="ARBA00022759"/>
    </source>
</evidence>
<protein>
    <recommendedName>
        <fullName evidence="10">Integrase catalytic domain-containing protein</fullName>
    </recommendedName>
</protein>
<evidence type="ECO:0000256" key="9">
    <source>
        <dbReference type="ARBA" id="ARBA00023172"/>
    </source>
</evidence>
<dbReference type="PANTHER" id="PTHR42648:SF11">
    <property type="entry name" value="TRANSPOSON TY4-P GAG-POL POLYPROTEIN"/>
    <property type="match status" value="1"/>
</dbReference>
<dbReference type="GO" id="GO:0003964">
    <property type="term" value="F:RNA-directed DNA polymerase activity"/>
    <property type="evidence" value="ECO:0007669"/>
    <property type="project" value="UniProtKB-KW"/>
</dbReference>
<keyword evidence="3" id="KW-0255">Endonuclease</keyword>
<proteinExistence type="predicted"/>
<sequence length="110" mass="12421">MLHADNAAEYRRLANTLRNVHGTSAYFSNAYTPQENGIAERRMRALLENVREILFDGHHPAFLWAEAPQTVTQLINWSPSAALGCVSPYRKLTGRRHQLDHLRGFGCGAF</sequence>
<evidence type="ECO:0000256" key="1">
    <source>
        <dbReference type="ARBA" id="ARBA00022722"/>
    </source>
</evidence>
<evidence type="ECO:0000259" key="10">
    <source>
        <dbReference type="PROSITE" id="PS50994"/>
    </source>
</evidence>
<dbReference type="GO" id="GO:0016787">
    <property type="term" value="F:hydrolase activity"/>
    <property type="evidence" value="ECO:0007669"/>
    <property type="project" value="UniProtKB-KW"/>
</dbReference>
<dbReference type="Gene3D" id="3.30.420.10">
    <property type="entry name" value="Ribonuclease H-like superfamily/Ribonuclease H"/>
    <property type="match status" value="1"/>
</dbReference>
<accession>A0AAV2ZBZ6</accession>
<evidence type="ECO:0000256" key="7">
    <source>
        <dbReference type="ARBA" id="ARBA00022918"/>
    </source>
</evidence>
<dbReference type="GO" id="GO:0046872">
    <property type="term" value="F:metal ion binding"/>
    <property type="evidence" value="ECO:0007669"/>
    <property type="project" value="UniProtKB-KW"/>
</dbReference>
<evidence type="ECO:0000256" key="2">
    <source>
        <dbReference type="ARBA" id="ARBA00022723"/>
    </source>
</evidence>
<dbReference type="AlphaFoldDB" id="A0AAV2ZBZ6"/>
<evidence type="ECO:0000313" key="11">
    <source>
        <dbReference type="EMBL" id="DBA02120.1"/>
    </source>
</evidence>
<name>A0AAV2ZBZ6_9STRA</name>
<reference evidence="11" key="1">
    <citation type="submission" date="2022-11" db="EMBL/GenBank/DDBJ databases">
        <authorList>
            <person name="Morgan W.R."/>
            <person name="Tartar A."/>
        </authorList>
    </citation>
    <scope>NUCLEOTIDE SEQUENCE</scope>
    <source>
        <strain evidence="11">ARSEF 373</strain>
    </source>
</reference>
<reference evidence="11" key="2">
    <citation type="journal article" date="2023" name="Microbiol Resour">
        <title>Decontamination and Annotation of the Draft Genome Sequence of the Oomycete Lagenidium giganteum ARSEF 373.</title>
        <authorList>
            <person name="Morgan W.R."/>
            <person name="Tartar A."/>
        </authorList>
    </citation>
    <scope>NUCLEOTIDE SEQUENCE</scope>
    <source>
        <strain evidence="11">ARSEF 373</strain>
    </source>
</reference>
<dbReference type="GO" id="GO:0003676">
    <property type="term" value="F:nucleic acid binding"/>
    <property type="evidence" value="ECO:0007669"/>
    <property type="project" value="InterPro"/>
</dbReference>
<feature type="domain" description="Integrase catalytic" evidence="10">
    <location>
        <begin position="1"/>
        <end position="96"/>
    </location>
</feature>
<evidence type="ECO:0000256" key="8">
    <source>
        <dbReference type="ARBA" id="ARBA00022932"/>
    </source>
</evidence>
<dbReference type="GO" id="GO:0003887">
    <property type="term" value="F:DNA-directed DNA polymerase activity"/>
    <property type="evidence" value="ECO:0007669"/>
    <property type="project" value="UniProtKB-KW"/>
</dbReference>
<keyword evidence="8" id="KW-0548">Nucleotidyltransferase</keyword>
<dbReference type="EMBL" id="DAKRPA010000036">
    <property type="protein sequence ID" value="DBA02120.1"/>
    <property type="molecule type" value="Genomic_DNA"/>
</dbReference>
<keyword evidence="6" id="KW-0229">DNA integration</keyword>
<keyword evidence="9" id="KW-0233">DNA recombination</keyword>
<dbReference type="PROSITE" id="PS50994">
    <property type="entry name" value="INTEGRASE"/>
    <property type="match status" value="1"/>
</dbReference>
<dbReference type="GO" id="GO:0006310">
    <property type="term" value="P:DNA recombination"/>
    <property type="evidence" value="ECO:0007669"/>
    <property type="project" value="UniProtKB-KW"/>
</dbReference>
<evidence type="ECO:0000256" key="5">
    <source>
        <dbReference type="ARBA" id="ARBA00022842"/>
    </source>
</evidence>
<organism evidence="11 12">
    <name type="scientific">Lagenidium giganteum</name>
    <dbReference type="NCBI Taxonomy" id="4803"/>
    <lineage>
        <taxon>Eukaryota</taxon>
        <taxon>Sar</taxon>
        <taxon>Stramenopiles</taxon>
        <taxon>Oomycota</taxon>
        <taxon>Peronosporomycetes</taxon>
        <taxon>Pythiales</taxon>
        <taxon>Pythiaceae</taxon>
    </lineage>
</organism>